<feature type="compositionally biased region" description="Basic and acidic residues" evidence="2">
    <location>
        <begin position="116"/>
        <end position="129"/>
    </location>
</feature>
<feature type="region of interest" description="Disordered" evidence="2">
    <location>
        <begin position="232"/>
        <end position="260"/>
    </location>
</feature>
<reference evidence="4" key="1">
    <citation type="journal article" date="2019" name="Int. J. Syst. Evol. Microbiol.">
        <title>The Global Catalogue of Microorganisms (GCM) 10K type strain sequencing project: providing services to taxonomists for standard genome sequencing and annotation.</title>
        <authorList>
            <consortium name="The Broad Institute Genomics Platform"/>
            <consortium name="The Broad Institute Genome Sequencing Center for Infectious Disease"/>
            <person name="Wu L."/>
            <person name="Ma J."/>
        </authorList>
    </citation>
    <scope>NUCLEOTIDE SEQUENCE [LARGE SCALE GENOMIC DNA]</scope>
    <source>
        <strain evidence="4">JCM 16021</strain>
    </source>
</reference>
<keyword evidence="4" id="KW-1185">Reference proteome</keyword>
<name>A0ABP5KJP8_9ACTN</name>
<accession>A0ABP5KJP8</accession>
<dbReference type="EMBL" id="BAAAQQ010000013">
    <property type="protein sequence ID" value="GAA2133084.1"/>
    <property type="molecule type" value="Genomic_DNA"/>
</dbReference>
<feature type="region of interest" description="Disordered" evidence="2">
    <location>
        <begin position="1"/>
        <end position="26"/>
    </location>
</feature>
<dbReference type="RefSeq" id="WP_344305426.1">
    <property type="nucleotide sequence ID" value="NZ_BAAAQQ010000013.1"/>
</dbReference>
<evidence type="ECO:0000256" key="2">
    <source>
        <dbReference type="SAM" id="MobiDB-lite"/>
    </source>
</evidence>
<proteinExistence type="predicted"/>
<feature type="compositionally biased region" description="Acidic residues" evidence="2">
    <location>
        <begin position="250"/>
        <end position="260"/>
    </location>
</feature>
<keyword evidence="1" id="KW-0175">Coiled coil</keyword>
<gene>
    <name evidence="3" type="ORF">GCM10009843_38240</name>
</gene>
<organism evidence="3 4">
    <name type="scientific">Nocardioides bigeumensis</name>
    <dbReference type="NCBI Taxonomy" id="433657"/>
    <lineage>
        <taxon>Bacteria</taxon>
        <taxon>Bacillati</taxon>
        <taxon>Actinomycetota</taxon>
        <taxon>Actinomycetes</taxon>
        <taxon>Propionibacteriales</taxon>
        <taxon>Nocardioidaceae</taxon>
        <taxon>Nocardioides</taxon>
    </lineage>
</organism>
<comment type="caution">
    <text evidence="3">The sequence shown here is derived from an EMBL/GenBank/DDBJ whole genome shotgun (WGS) entry which is preliminary data.</text>
</comment>
<feature type="coiled-coil region" evidence="1">
    <location>
        <begin position="151"/>
        <end position="178"/>
    </location>
</feature>
<evidence type="ECO:0000313" key="3">
    <source>
        <dbReference type="EMBL" id="GAA2133084.1"/>
    </source>
</evidence>
<evidence type="ECO:0000256" key="1">
    <source>
        <dbReference type="SAM" id="Coils"/>
    </source>
</evidence>
<evidence type="ECO:0000313" key="4">
    <source>
        <dbReference type="Proteomes" id="UP001500575"/>
    </source>
</evidence>
<dbReference type="Proteomes" id="UP001500575">
    <property type="component" value="Unassembled WGS sequence"/>
</dbReference>
<sequence length="260" mass="27475">MDTEPTRDPNQATPEPLAYSYAAPPPSVGNRRKTWVRVGVAGGIAALGLTAGGIAVATADDDGRAGPGERGLFRAGGLLGEDLAERLAEELGVDQDEVEDALDDVREEYGPEFRDKFRDRFREDREQGERPAPPTEAEIEERQDAFATALAEALDVDKADVEAALEEINADFQAALEERLADVREEARADLVERLDAAVEDGTLTEADEASVLKAYDEGVIGGPGGLMMGGGPFDLGGPMGGHFGGGMSDGDDEQPSTNS</sequence>
<feature type="region of interest" description="Disordered" evidence="2">
    <location>
        <begin position="116"/>
        <end position="139"/>
    </location>
</feature>
<feature type="compositionally biased region" description="Gly residues" evidence="2">
    <location>
        <begin position="232"/>
        <end position="249"/>
    </location>
</feature>
<protein>
    <submittedName>
        <fullName evidence="3">Uncharacterized protein</fullName>
    </submittedName>
</protein>